<sequence>MFTKQFFLKLCCIALFINACTPDLLTEEYPADPEIMSQQESDNESGAYETGDDQSLDPDNEKDG</sequence>
<gene>
    <name evidence="3" type="ORF">SAMN05421540_1076</name>
</gene>
<evidence type="ECO:0000256" key="1">
    <source>
        <dbReference type="SAM" id="MobiDB-lite"/>
    </source>
</evidence>
<name>A0A1H4C1F2_9FLAO</name>
<keyword evidence="4" id="KW-1185">Reference proteome</keyword>
<dbReference type="AlphaFoldDB" id="A0A1H4C1F2"/>
<evidence type="ECO:0000313" key="3">
    <source>
        <dbReference type="EMBL" id="SEA54164.1"/>
    </source>
</evidence>
<evidence type="ECO:0008006" key="5">
    <source>
        <dbReference type="Google" id="ProtNLM"/>
    </source>
</evidence>
<accession>A0A1H4C1F2</accession>
<evidence type="ECO:0000256" key="2">
    <source>
        <dbReference type="SAM" id="SignalP"/>
    </source>
</evidence>
<dbReference type="RefSeq" id="WP_093244378.1">
    <property type="nucleotide sequence ID" value="NZ_FNQF01000007.1"/>
</dbReference>
<dbReference type="STRING" id="908615.SAMN05421540_1076"/>
<feature type="chain" id="PRO_5011685089" description="Secreted protein" evidence="2">
    <location>
        <begin position="20"/>
        <end position="64"/>
    </location>
</feature>
<protein>
    <recommendedName>
        <fullName evidence="5">Secreted protein</fullName>
    </recommendedName>
</protein>
<feature type="region of interest" description="Disordered" evidence="1">
    <location>
        <begin position="31"/>
        <end position="64"/>
    </location>
</feature>
<proteinExistence type="predicted"/>
<keyword evidence="2" id="KW-0732">Signal</keyword>
<dbReference type="Proteomes" id="UP000198820">
    <property type="component" value="Unassembled WGS sequence"/>
</dbReference>
<reference evidence="3 4" key="1">
    <citation type="submission" date="2016-10" db="EMBL/GenBank/DDBJ databases">
        <authorList>
            <person name="de Groot N.N."/>
        </authorList>
    </citation>
    <scope>NUCLEOTIDE SEQUENCE [LARGE SCALE GENOMIC DNA]</scope>
    <source>
        <strain evidence="3 4">DSM 23581</strain>
    </source>
</reference>
<organism evidence="3 4">
    <name type="scientific">Psychroflexus halocasei</name>
    <dbReference type="NCBI Taxonomy" id="908615"/>
    <lineage>
        <taxon>Bacteria</taxon>
        <taxon>Pseudomonadati</taxon>
        <taxon>Bacteroidota</taxon>
        <taxon>Flavobacteriia</taxon>
        <taxon>Flavobacteriales</taxon>
        <taxon>Flavobacteriaceae</taxon>
        <taxon>Psychroflexus</taxon>
    </lineage>
</organism>
<feature type="signal peptide" evidence="2">
    <location>
        <begin position="1"/>
        <end position="19"/>
    </location>
</feature>
<dbReference type="EMBL" id="FNQF01000007">
    <property type="protein sequence ID" value="SEA54164.1"/>
    <property type="molecule type" value="Genomic_DNA"/>
</dbReference>
<evidence type="ECO:0000313" key="4">
    <source>
        <dbReference type="Proteomes" id="UP000198820"/>
    </source>
</evidence>